<proteinExistence type="inferred from homology"/>
<dbReference type="InterPro" id="IPR050546">
    <property type="entry name" value="Glycosyl_Hydrlase_16"/>
</dbReference>
<dbReference type="PROSITE" id="PS51762">
    <property type="entry name" value="GH16_2"/>
    <property type="match status" value="1"/>
</dbReference>
<keyword evidence="6" id="KW-0732">Signal</keyword>
<dbReference type="InterPro" id="IPR013320">
    <property type="entry name" value="ConA-like_dom_sf"/>
</dbReference>
<dbReference type="EC" id="3.2.1.6" evidence="3"/>
<comment type="similarity">
    <text evidence="2">Belongs to the glycosyl hydrolase 16 family.</text>
</comment>
<organism evidence="8 9">
    <name type="scientific">Heterodermia speciosa</name>
    <dbReference type="NCBI Taxonomy" id="116794"/>
    <lineage>
        <taxon>Eukaryota</taxon>
        <taxon>Fungi</taxon>
        <taxon>Dikarya</taxon>
        <taxon>Ascomycota</taxon>
        <taxon>Pezizomycotina</taxon>
        <taxon>Lecanoromycetes</taxon>
        <taxon>OSLEUM clade</taxon>
        <taxon>Lecanoromycetidae</taxon>
        <taxon>Caliciales</taxon>
        <taxon>Physciaceae</taxon>
        <taxon>Heterodermia</taxon>
    </lineage>
</organism>
<evidence type="ECO:0000259" key="7">
    <source>
        <dbReference type="PROSITE" id="PS51762"/>
    </source>
</evidence>
<dbReference type="PANTHER" id="PTHR10963:SF24">
    <property type="entry name" value="GLYCOSIDASE C21B10.07-RELATED"/>
    <property type="match status" value="1"/>
</dbReference>
<evidence type="ECO:0000313" key="9">
    <source>
        <dbReference type="Proteomes" id="UP000664521"/>
    </source>
</evidence>
<dbReference type="PANTHER" id="PTHR10963">
    <property type="entry name" value="GLYCOSYL HYDROLASE-RELATED"/>
    <property type="match status" value="1"/>
</dbReference>
<dbReference type="SUPFAM" id="SSF49899">
    <property type="entry name" value="Concanavalin A-like lectins/glucanases"/>
    <property type="match status" value="1"/>
</dbReference>
<sequence>MRLSQPTTLATFLLTSRFAAAAYTPVDTFTSTNFFSAFKFFTDPDPTNGQVTYLDLPTAATSTLIATAPQASNAIYLSLDSTTPSLPKRPSVRLNSLKTYNKGLFVLDLQHMPTGCGVWPAFWLLGTGATWPINGEIDIVEGVNNQRNNSMTLHTTAGCRIRSEGFTGHLDTADCDVNNATQGKNMGCGIRNPAAGSFGAGFNANGGGVVATEVTSQAISIWFWPRGAVPAELSPSSSSATTPDPSKWGTPVARFAGDCDIDAHFKDMQIVFDTTLCGDWAGQTWTKGECAAKAPTCEAYVKDHPEGLTEAYWLVNSVKVFEQGQGGKKVGRRERRRGL</sequence>
<dbReference type="AlphaFoldDB" id="A0A8H3IY92"/>
<comment type="catalytic activity">
    <reaction evidence="1">
        <text>Endohydrolysis of (1-&gt;3)- or (1-&gt;4)-linkages in beta-D-glucans when the glucose residue whose reducing group is involved in the linkage to be hydrolyzed is itself substituted at C-3.</text>
        <dbReference type="EC" id="3.2.1.6"/>
    </reaction>
</comment>
<dbReference type="EMBL" id="CAJPDS010000062">
    <property type="protein sequence ID" value="CAF9932154.1"/>
    <property type="molecule type" value="Genomic_DNA"/>
</dbReference>
<feature type="chain" id="PRO_5034423654" description="endo-1,3(4)-beta-glucanase" evidence="6">
    <location>
        <begin position="22"/>
        <end position="339"/>
    </location>
</feature>
<dbReference type="Pfam" id="PF26113">
    <property type="entry name" value="GH16_XgeA"/>
    <property type="match status" value="1"/>
</dbReference>
<dbReference type="GO" id="GO:0052861">
    <property type="term" value="F:endo-1,3(4)-beta-glucanase activity"/>
    <property type="evidence" value="ECO:0007669"/>
    <property type="project" value="UniProtKB-EC"/>
</dbReference>
<dbReference type="InterPro" id="IPR000757">
    <property type="entry name" value="Beta-glucanase-like"/>
</dbReference>
<dbReference type="FunFam" id="2.60.120.200:FF:000114">
    <property type="entry name" value="Probable endo-1,3(4)-beta-glucanase NFIA_089530"/>
    <property type="match status" value="1"/>
</dbReference>
<dbReference type="Gene3D" id="2.60.120.200">
    <property type="match status" value="1"/>
</dbReference>
<gene>
    <name evidence="8" type="ORF">HETSPECPRED_008281</name>
</gene>
<evidence type="ECO:0000313" key="8">
    <source>
        <dbReference type="EMBL" id="CAF9932154.1"/>
    </source>
</evidence>
<evidence type="ECO:0000256" key="4">
    <source>
        <dbReference type="ARBA" id="ARBA00022801"/>
    </source>
</evidence>
<evidence type="ECO:0000256" key="1">
    <source>
        <dbReference type="ARBA" id="ARBA00000124"/>
    </source>
</evidence>
<keyword evidence="9" id="KW-1185">Reference proteome</keyword>
<dbReference type="Proteomes" id="UP000664521">
    <property type="component" value="Unassembled WGS sequence"/>
</dbReference>
<name>A0A8H3IY92_9LECA</name>
<evidence type="ECO:0000256" key="5">
    <source>
        <dbReference type="ARBA" id="ARBA00023295"/>
    </source>
</evidence>
<keyword evidence="5" id="KW-0326">Glycosidase</keyword>
<feature type="signal peptide" evidence="6">
    <location>
        <begin position="1"/>
        <end position="21"/>
    </location>
</feature>
<evidence type="ECO:0000256" key="6">
    <source>
        <dbReference type="SAM" id="SignalP"/>
    </source>
</evidence>
<evidence type="ECO:0000256" key="3">
    <source>
        <dbReference type="ARBA" id="ARBA00012599"/>
    </source>
</evidence>
<accession>A0A8H3IY92</accession>
<dbReference type="GO" id="GO:0009251">
    <property type="term" value="P:glucan catabolic process"/>
    <property type="evidence" value="ECO:0007669"/>
    <property type="project" value="TreeGrafter"/>
</dbReference>
<protein>
    <recommendedName>
        <fullName evidence="3">endo-1,3(4)-beta-glucanase</fullName>
        <ecNumber evidence="3">3.2.1.6</ecNumber>
    </recommendedName>
</protein>
<feature type="domain" description="GH16" evidence="7">
    <location>
        <begin position="16"/>
        <end position="254"/>
    </location>
</feature>
<dbReference type="CDD" id="cd02181">
    <property type="entry name" value="GH16_fungal_Lam16A_glucanase"/>
    <property type="match status" value="1"/>
</dbReference>
<comment type="caution">
    <text evidence="8">The sequence shown here is derived from an EMBL/GenBank/DDBJ whole genome shotgun (WGS) entry which is preliminary data.</text>
</comment>
<evidence type="ECO:0000256" key="2">
    <source>
        <dbReference type="ARBA" id="ARBA00006865"/>
    </source>
</evidence>
<reference evidence="8" key="1">
    <citation type="submission" date="2021-03" db="EMBL/GenBank/DDBJ databases">
        <authorList>
            <person name="Tagirdzhanova G."/>
        </authorList>
    </citation>
    <scope>NUCLEOTIDE SEQUENCE</scope>
</reference>
<keyword evidence="4" id="KW-0378">Hydrolase</keyword>
<dbReference type="OrthoDB" id="192832at2759"/>